<dbReference type="PANTHER" id="PTHR43023">
    <property type="entry name" value="PROTEIN TRIGALACTOSYLDIACYLGLYCEROL 3, CHLOROPLASTIC"/>
    <property type="match status" value="1"/>
</dbReference>
<evidence type="ECO:0000256" key="4">
    <source>
        <dbReference type="SAM" id="MobiDB-lite"/>
    </source>
</evidence>
<dbReference type="Proteomes" id="UP000183788">
    <property type="component" value="Unassembled WGS sequence"/>
</dbReference>
<accession>A0A1K1RXS3</accession>
<keyword evidence="3 6" id="KW-0067">ATP-binding</keyword>
<dbReference type="SUPFAM" id="SSF52540">
    <property type="entry name" value="P-loop containing nucleoside triphosphate hydrolases"/>
    <property type="match status" value="1"/>
</dbReference>
<keyword evidence="2" id="KW-0547">Nucleotide-binding</keyword>
<dbReference type="Proteomes" id="UP001326715">
    <property type="component" value="Chromosome"/>
</dbReference>
<proteinExistence type="predicted"/>
<dbReference type="InterPro" id="IPR003439">
    <property type="entry name" value="ABC_transporter-like_ATP-bd"/>
</dbReference>
<evidence type="ECO:0000313" key="6">
    <source>
        <dbReference type="EMBL" id="SFW76947.1"/>
    </source>
</evidence>
<evidence type="ECO:0000256" key="3">
    <source>
        <dbReference type="ARBA" id="ARBA00022840"/>
    </source>
</evidence>
<dbReference type="STRING" id="1004.SAMN05661012_04441"/>
<organism evidence="6 8">
    <name type="scientific">Chitinophaga sancti</name>
    <dbReference type="NCBI Taxonomy" id="1004"/>
    <lineage>
        <taxon>Bacteria</taxon>
        <taxon>Pseudomonadati</taxon>
        <taxon>Bacteroidota</taxon>
        <taxon>Chitinophagia</taxon>
        <taxon>Chitinophagales</taxon>
        <taxon>Chitinophagaceae</taxon>
        <taxon>Chitinophaga</taxon>
    </lineage>
</organism>
<dbReference type="GO" id="GO:0016887">
    <property type="term" value="F:ATP hydrolysis activity"/>
    <property type="evidence" value="ECO:0007669"/>
    <property type="project" value="InterPro"/>
</dbReference>
<keyword evidence="1" id="KW-0813">Transport</keyword>
<name>A0A1K1RXS3_9BACT</name>
<dbReference type="RefSeq" id="WP_083571686.1">
    <property type="nucleotide sequence ID" value="NZ_CP139972.1"/>
</dbReference>
<dbReference type="PROSITE" id="PS50893">
    <property type="entry name" value="ABC_TRANSPORTER_2"/>
    <property type="match status" value="1"/>
</dbReference>
<dbReference type="EMBL" id="CP140154">
    <property type="protein sequence ID" value="WQG90289.1"/>
    <property type="molecule type" value="Genomic_DNA"/>
</dbReference>
<keyword evidence="9" id="KW-1185">Reference proteome</keyword>
<dbReference type="PROSITE" id="PS00211">
    <property type="entry name" value="ABC_TRANSPORTER_1"/>
    <property type="match status" value="1"/>
</dbReference>
<dbReference type="Gene3D" id="3.40.50.300">
    <property type="entry name" value="P-loop containing nucleotide triphosphate hydrolases"/>
    <property type="match status" value="1"/>
</dbReference>
<dbReference type="OrthoDB" id="9802264at2"/>
<dbReference type="AlphaFoldDB" id="A0A1K1RXS3"/>
<evidence type="ECO:0000256" key="2">
    <source>
        <dbReference type="ARBA" id="ARBA00022741"/>
    </source>
</evidence>
<dbReference type="InterPro" id="IPR027417">
    <property type="entry name" value="P-loop_NTPase"/>
</dbReference>
<evidence type="ECO:0000313" key="7">
    <source>
        <dbReference type="EMBL" id="WQG90289.1"/>
    </source>
</evidence>
<evidence type="ECO:0000313" key="8">
    <source>
        <dbReference type="Proteomes" id="UP000183788"/>
    </source>
</evidence>
<evidence type="ECO:0000313" key="9">
    <source>
        <dbReference type="Proteomes" id="UP001326715"/>
    </source>
</evidence>
<dbReference type="Pfam" id="PF00005">
    <property type="entry name" value="ABC_tran"/>
    <property type="match status" value="1"/>
</dbReference>
<dbReference type="GO" id="GO:0005524">
    <property type="term" value="F:ATP binding"/>
    <property type="evidence" value="ECO:0007669"/>
    <property type="project" value="UniProtKB-KW"/>
</dbReference>
<dbReference type="PANTHER" id="PTHR43023:SF3">
    <property type="entry name" value="PROTEIN TRIGALACTOSYLDIACYLGLYCEROL 3, CHLOROPLASTIC"/>
    <property type="match status" value="1"/>
</dbReference>
<feature type="compositionally biased region" description="Basic and acidic residues" evidence="4">
    <location>
        <begin position="1"/>
        <end position="30"/>
    </location>
</feature>
<dbReference type="SMART" id="SM00382">
    <property type="entry name" value="AAA"/>
    <property type="match status" value="1"/>
</dbReference>
<reference evidence="6 8" key="1">
    <citation type="submission" date="2016-11" db="EMBL/GenBank/DDBJ databases">
        <authorList>
            <person name="Jaros S."/>
            <person name="Januszkiewicz K."/>
            <person name="Wedrychowicz H."/>
        </authorList>
    </citation>
    <scope>NUCLEOTIDE SEQUENCE [LARGE SCALE GENOMIC DNA]</scope>
    <source>
        <strain evidence="6 8">DSM 784</strain>
    </source>
</reference>
<evidence type="ECO:0000256" key="1">
    <source>
        <dbReference type="ARBA" id="ARBA00022448"/>
    </source>
</evidence>
<dbReference type="InterPro" id="IPR003593">
    <property type="entry name" value="AAA+_ATPase"/>
</dbReference>
<feature type="region of interest" description="Disordered" evidence="4">
    <location>
        <begin position="1"/>
        <end position="32"/>
    </location>
</feature>
<protein>
    <submittedName>
        <fullName evidence="7">ATP-binding cassette domain-containing protein</fullName>
    </submittedName>
    <submittedName>
        <fullName evidence="6">Phospholipid/cholesterol/gamma-HCH transport system ATP-binding protein</fullName>
    </submittedName>
</protein>
<evidence type="ECO:0000259" key="5">
    <source>
        <dbReference type="PROSITE" id="PS50893"/>
    </source>
</evidence>
<gene>
    <name evidence="6" type="ORF">SAMN05661012_04441</name>
    <name evidence="7" type="ORF">SR876_02185</name>
</gene>
<dbReference type="EMBL" id="FPIZ01000015">
    <property type="protein sequence ID" value="SFW76947.1"/>
    <property type="molecule type" value="Genomic_DNA"/>
</dbReference>
<sequence>MEQATIKKFEDAPEKETEQPKDTAETKLQDTEQVPEDGVVIRIEHLKKSFGDNQVLKDINLELHKGENIVVLGRSGQGKSVTIQCIAGLLEPDEGKLEVLGKEISSLNEDELKEIRTKIGFLFQSGALYDSMTVRENLEFPLTRVLQIKDKAELTKRVEDALDSVGLKDAIDKYPSDLSGGMRKRVGLARTLILRPQIMLYDEPTTGLDPITAREISELIVTLQEKYETSAIIITHDMPCARITADRIVVMNDGEYIATGTYDELAKSPDELINNFFK</sequence>
<dbReference type="InterPro" id="IPR017871">
    <property type="entry name" value="ABC_transporter-like_CS"/>
</dbReference>
<reference evidence="7 9" key="2">
    <citation type="submission" date="2023-11" db="EMBL/GenBank/DDBJ databases">
        <title>MicrobeMod: A computational toolkit for identifying prokaryotic methylation and restriction-modification with nanopore sequencing.</title>
        <authorList>
            <person name="Crits-Christoph A."/>
            <person name="Kang S.C."/>
            <person name="Lee H."/>
            <person name="Ostrov N."/>
        </authorList>
    </citation>
    <scope>NUCLEOTIDE SEQUENCE [LARGE SCALE GENOMIC DNA]</scope>
    <source>
        <strain evidence="7 9">ATCC 23090</strain>
    </source>
</reference>
<feature type="domain" description="ABC transporter" evidence="5">
    <location>
        <begin position="41"/>
        <end position="278"/>
    </location>
</feature>